<feature type="non-terminal residue" evidence="1">
    <location>
        <position position="1"/>
    </location>
</feature>
<reference evidence="1 2" key="1">
    <citation type="journal article" date="2021" name="Nat. Plants">
        <title>The Taxus genome provides insights into paclitaxel biosynthesis.</title>
        <authorList>
            <person name="Xiong X."/>
            <person name="Gou J."/>
            <person name="Liao Q."/>
            <person name="Li Y."/>
            <person name="Zhou Q."/>
            <person name="Bi G."/>
            <person name="Li C."/>
            <person name="Du R."/>
            <person name="Wang X."/>
            <person name="Sun T."/>
            <person name="Guo L."/>
            <person name="Liang H."/>
            <person name="Lu P."/>
            <person name="Wu Y."/>
            <person name="Zhang Z."/>
            <person name="Ro D.K."/>
            <person name="Shang Y."/>
            <person name="Huang S."/>
            <person name="Yan J."/>
        </authorList>
    </citation>
    <scope>NUCLEOTIDE SEQUENCE [LARGE SCALE GENOMIC DNA]</scope>
    <source>
        <strain evidence="1">Ta-2019</strain>
    </source>
</reference>
<evidence type="ECO:0000313" key="2">
    <source>
        <dbReference type="Proteomes" id="UP000824469"/>
    </source>
</evidence>
<sequence length="74" mass="8548">DFETFLSFVVTFGGCSQLLEMQKKLLIAKNFRAVGARTVIRIERLGDFTILRITSKKVQIRLESRPRTGYIQLE</sequence>
<protein>
    <submittedName>
        <fullName evidence="1">Uncharacterized protein</fullName>
    </submittedName>
</protein>
<organism evidence="1 2">
    <name type="scientific">Taxus chinensis</name>
    <name type="common">Chinese yew</name>
    <name type="synonym">Taxus wallichiana var. chinensis</name>
    <dbReference type="NCBI Taxonomy" id="29808"/>
    <lineage>
        <taxon>Eukaryota</taxon>
        <taxon>Viridiplantae</taxon>
        <taxon>Streptophyta</taxon>
        <taxon>Embryophyta</taxon>
        <taxon>Tracheophyta</taxon>
        <taxon>Spermatophyta</taxon>
        <taxon>Pinopsida</taxon>
        <taxon>Pinidae</taxon>
        <taxon>Conifers II</taxon>
        <taxon>Cupressales</taxon>
        <taxon>Taxaceae</taxon>
        <taxon>Taxus</taxon>
    </lineage>
</organism>
<dbReference type="EMBL" id="JAHRHJ020000002">
    <property type="protein sequence ID" value="KAH9327336.1"/>
    <property type="molecule type" value="Genomic_DNA"/>
</dbReference>
<dbReference type="AlphaFoldDB" id="A0AA38LKR6"/>
<accession>A0AA38LKR6</accession>
<comment type="caution">
    <text evidence="1">The sequence shown here is derived from an EMBL/GenBank/DDBJ whole genome shotgun (WGS) entry which is preliminary data.</text>
</comment>
<gene>
    <name evidence="1" type="ORF">KI387_007514</name>
</gene>
<keyword evidence="2" id="KW-1185">Reference proteome</keyword>
<dbReference type="Proteomes" id="UP000824469">
    <property type="component" value="Unassembled WGS sequence"/>
</dbReference>
<feature type="non-terminal residue" evidence="1">
    <location>
        <position position="74"/>
    </location>
</feature>
<name>A0AA38LKR6_TAXCH</name>
<proteinExistence type="predicted"/>
<evidence type="ECO:0000313" key="1">
    <source>
        <dbReference type="EMBL" id="KAH9327336.1"/>
    </source>
</evidence>